<feature type="transmembrane region" description="Helical" evidence="1">
    <location>
        <begin position="282"/>
        <end position="301"/>
    </location>
</feature>
<feature type="domain" description="EamA" evidence="2">
    <location>
        <begin position="3"/>
        <end position="138"/>
    </location>
</feature>
<reference evidence="3 4" key="1">
    <citation type="submission" date="2016-10" db="EMBL/GenBank/DDBJ databases">
        <authorList>
            <person name="de Groot N.N."/>
        </authorList>
    </citation>
    <scope>NUCLEOTIDE SEQUENCE [LARGE SCALE GENOMIC DNA]</scope>
    <source>
        <strain evidence="3 4">DSM 8423</strain>
    </source>
</reference>
<proteinExistence type="predicted"/>
<feature type="transmembrane region" description="Helical" evidence="1">
    <location>
        <begin position="160"/>
        <end position="179"/>
    </location>
</feature>
<dbReference type="RefSeq" id="WP_093882464.1">
    <property type="nucleotide sequence ID" value="NZ_FOBS01000004.1"/>
</dbReference>
<sequence length="309" mass="31957">MEAIGFAVLAALGFAWTNILTQLGMKDSRISSFTALFINLVGGTIVLLLSVPFLGGLPQGGMHWRGVLYFVAAGLVTALAGQAALLAAIHRIGATRTSCFVLVDNIFAVILGFLVLGQLVSLLSCIGILILMAGAAAFVWESAGSNKQIQMEPRGSRQTVIGIAMGVVAGLCFAGGGVLRGLGIALLPAAVVGAAINIMAGLIAIFVYYAVTGKLQEIVAVGWKRGIFLLLSGVANAVGTVGFILALKYGGTVAITTALKNTSPLLTFAFAIPLLRRHEQLSVRLGLLVVVVVMAAVLIALGRQQGFVK</sequence>
<accession>A0A1H7VPG9</accession>
<dbReference type="Proteomes" id="UP000198744">
    <property type="component" value="Unassembled WGS sequence"/>
</dbReference>
<evidence type="ECO:0000259" key="2">
    <source>
        <dbReference type="Pfam" id="PF00892"/>
    </source>
</evidence>
<feature type="transmembrane region" description="Helical" evidence="1">
    <location>
        <begin position="121"/>
        <end position="140"/>
    </location>
</feature>
<evidence type="ECO:0000256" key="1">
    <source>
        <dbReference type="SAM" id="Phobius"/>
    </source>
</evidence>
<keyword evidence="1" id="KW-1133">Transmembrane helix</keyword>
<keyword evidence="4" id="KW-1185">Reference proteome</keyword>
<dbReference type="InterPro" id="IPR037185">
    <property type="entry name" value="EmrE-like"/>
</dbReference>
<feature type="transmembrane region" description="Helical" evidence="1">
    <location>
        <begin position="6"/>
        <end position="24"/>
    </location>
</feature>
<dbReference type="Pfam" id="PF00892">
    <property type="entry name" value="EamA"/>
    <property type="match status" value="1"/>
</dbReference>
<evidence type="ECO:0000313" key="3">
    <source>
        <dbReference type="EMBL" id="SEM11212.1"/>
    </source>
</evidence>
<dbReference type="GO" id="GO:0016020">
    <property type="term" value="C:membrane"/>
    <property type="evidence" value="ECO:0007669"/>
    <property type="project" value="InterPro"/>
</dbReference>
<keyword evidence="1" id="KW-0472">Membrane</keyword>
<organism evidence="3 4">
    <name type="scientific">Syntrophus gentianae</name>
    <dbReference type="NCBI Taxonomy" id="43775"/>
    <lineage>
        <taxon>Bacteria</taxon>
        <taxon>Pseudomonadati</taxon>
        <taxon>Thermodesulfobacteriota</taxon>
        <taxon>Syntrophia</taxon>
        <taxon>Syntrophales</taxon>
        <taxon>Syntrophaceae</taxon>
        <taxon>Syntrophus</taxon>
    </lineage>
</organism>
<keyword evidence="1" id="KW-0812">Transmembrane</keyword>
<dbReference type="InterPro" id="IPR000620">
    <property type="entry name" value="EamA_dom"/>
</dbReference>
<feature type="transmembrane region" description="Helical" evidence="1">
    <location>
        <begin position="227"/>
        <end position="247"/>
    </location>
</feature>
<dbReference type="SUPFAM" id="SSF103481">
    <property type="entry name" value="Multidrug resistance efflux transporter EmrE"/>
    <property type="match status" value="2"/>
</dbReference>
<feature type="transmembrane region" description="Helical" evidence="1">
    <location>
        <begin position="36"/>
        <end position="55"/>
    </location>
</feature>
<feature type="transmembrane region" description="Helical" evidence="1">
    <location>
        <begin position="67"/>
        <end position="87"/>
    </location>
</feature>
<dbReference type="EMBL" id="FOBS01000004">
    <property type="protein sequence ID" value="SEM11212.1"/>
    <property type="molecule type" value="Genomic_DNA"/>
</dbReference>
<gene>
    <name evidence="3" type="ORF">SAMN04489760_104110</name>
</gene>
<dbReference type="AlphaFoldDB" id="A0A1H7VPG9"/>
<protein>
    <submittedName>
        <fullName evidence="3">Uncharacterized membrane protein</fullName>
    </submittedName>
</protein>
<name>A0A1H7VPG9_9BACT</name>
<evidence type="ECO:0000313" key="4">
    <source>
        <dbReference type="Proteomes" id="UP000198744"/>
    </source>
</evidence>
<feature type="transmembrane region" description="Helical" evidence="1">
    <location>
        <begin position="185"/>
        <end position="211"/>
    </location>
</feature>